<dbReference type="InterPro" id="IPR036388">
    <property type="entry name" value="WH-like_DNA-bd_sf"/>
</dbReference>
<evidence type="ECO:0000313" key="6">
    <source>
        <dbReference type="EMBL" id="GIL31986.1"/>
    </source>
</evidence>
<evidence type="ECO:0000256" key="1">
    <source>
        <dbReference type="ARBA" id="ARBA00009437"/>
    </source>
</evidence>
<dbReference type="InterPro" id="IPR000847">
    <property type="entry name" value="LysR_HTH_N"/>
</dbReference>
<dbReference type="GO" id="GO:0032993">
    <property type="term" value="C:protein-DNA complex"/>
    <property type="evidence" value="ECO:0007669"/>
    <property type="project" value="TreeGrafter"/>
</dbReference>
<dbReference type="AlphaFoldDB" id="A0A8J4EPS4"/>
<dbReference type="EMBL" id="BOPO01000151">
    <property type="protein sequence ID" value="GIL31986.1"/>
    <property type="molecule type" value="Genomic_DNA"/>
</dbReference>
<keyword evidence="3" id="KW-0238">DNA-binding</keyword>
<feature type="domain" description="HTH lysR-type" evidence="5">
    <location>
        <begin position="7"/>
        <end position="64"/>
    </location>
</feature>
<accession>A0A8J4EPS4</accession>
<proteinExistence type="inferred from homology"/>
<dbReference type="SUPFAM" id="SSF53850">
    <property type="entry name" value="Periplasmic binding protein-like II"/>
    <property type="match status" value="1"/>
</dbReference>
<keyword evidence="7" id="KW-1185">Reference proteome</keyword>
<protein>
    <submittedName>
        <fullName evidence="6">Transcriptional regulator</fullName>
    </submittedName>
</protein>
<reference evidence="7" key="1">
    <citation type="journal article" date="2021" name="Int. J. Syst. Evol. Microbiol.">
        <title>Actinocatenispora comari sp. nov., an endophytic actinomycete isolated from aerial parts of Comarum salesowianum.</title>
        <authorList>
            <person name="Oyunbileg N."/>
            <person name="Iizaka Y."/>
            <person name="Hamada M."/>
            <person name="Davaapurev B.O."/>
            <person name="Fukumoto A."/>
            <person name="Tsetseg B."/>
            <person name="Kato F."/>
            <person name="Tamura T."/>
            <person name="Batkhuu J."/>
            <person name="Anzai Y."/>
        </authorList>
    </citation>
    <scope>NUCLEOTIDE SEQUENCE [LARGE SCALE GENOMIC DNA]</scope>
    <source>
        <strain evidence="7">NUM-2625</strain>
    </source>
</reference>
<keyword evidence="2" id="KW-0805">Transcription regulation</keyword>
<dbReference type="PRINTS" id="PR00039">
    <property type="entry name" value="HTHLYSR"/>
</dbReference>
<evidence type="ECO:0000256" key="3">
    <source>
        <dbReference type="ARBA" id="ARBA00023125"/>
    </source>
</evidence>
<comment type="similarity">
    <text evidence="1">Belongs to the LysR transcriptional regulatory family.</text>
</comment>
<dbReference type="GO" id="GO:0003677">
    <property type="term" value="F:DNA binding"/>
    <property type="evidence" value="ECO:0007669"/>
    <property type="project" value="UniProtKB-KW"/>
</dbReference>
<dbReference type="PANTHER" id="PTHR30346:SF30">
    <property type="entry name" value="SMALL NEUTRAL PROTEASE REGULATORY PROTEIN"/>
    <property type="match status" value="1"/>
</dbReference>
<evidence type="ECO:0000256" key="4">
    <source>
        <dbReference type="ARBA" id="ARBA00023163"/>
    </source>
</evidence>
<dbReference type="PANTHER" id="PTHR30346">
    <property type="entry name" value="TRANSCRIPTIONAL DUAL REGULATOR HCAR-RELATED"/>
    <property type="match status" value="1"/>
</dbReference>
<sequence length="335" mass="36126">MWCMAELELRHLRLVCAIAEEPSLTRAAARLGVSQPSLSATLQRIERRLGGRLFERERTGMRVTELGAYLVSSARVVLADMESLLAGADARTRAPAGALRIGACPGAIGPNLARGITEILPTDDVTLEVAGIGQLAQDLESRRLDFAVLDECAGVPLPTSDRLDTRLLVAEPVFVALSEGHPLAERSTVELADLAPEDWAIAPMRDGNDQVVLSRACAVAGFSPRIRHEVNEPATCRELVAAGGAVALAQPTSRDGSGIAVRPLAGDPIILERWLVWHPAGPHARHAADVYRCAARAYLSQLDRNPDYRRWWDRHPEAHRQLSAAIGEPAVQVGA</sequence>
<dbReference type="GO" id="GO:0003700">
    <property type="term" value="F:DNA-binding transcription factor activity"/>
    <property type="evidence" value="ECO:0007669"/>
    <property type="project" value="InterPro"/>
</dbReference>
<dbReference type="Pfam" id="PF00126">
    <property type="entry name" value="HTH_1"/>
    <property type="match status" value="1"/>
</dbReference>
<evidence type="ECO:0000313" key="7">
    <source>
        <dbReference type="Proteomes" id="UP000614996"/>
    </source>
</evidence>
<organism evidence="6 7">
    <name type="scientific">Actinocatenispora comari</name>
    <dbReference type="NCBI Taxonomy" id="2807577"/>
    <lineage>
        <taxon>Bacteria</taxon>
        <taxon>Bacillati</taxon>
        <taxon>Actinomycetota</taxon>
        <taxon>Actinomycetes</taxon>
        <taxon>Micromonosporales</taxon>
        <taxon>Micromonosporaceae</taxon>
        <taxon>Actinocatenispora</taxon>
    </lineage>
</organism>
<dbReference type="SUPFAM" id="SSF46785">
    <property type="entry name" value="Winged helix' DNA-binding domain"/>
    <property type="match status" value="1"/>
</dbReference>
<comment type="caution">
    <text evidence="6">The sequence shown here is derived from an EMBL/GenBank/DDBJ whole genome shotgun (WGS) entry which is preliminary data.</text>
</comment>
<evidence type="ECO:0000259" key="5">
    <source>
        <dbReference type="PROSITE" id="PS50931"/>
    </source>
</evidence>
<dbReference type="Proteomes" id="UP000614996">
    <property type="component" value="Unassembled WGS sequence"/>
</dbReference>
<gene>
    <name evidence="6" type="ORF">NUM_72400</name>
</gene>
<dbReference type="Gene3D" id="3.40.190.10">
    <property type="entry name" value="Periplasmic binding protein-like II"/>
    <property type="match status" value="2"/>
</dbReference>
<dbReference type="PROSITE" id="PS50931">
    <property type="entry name" value="HTH_LYSR"/>
    <property type="match status" value="1"/>
</dbReference>
<dbReference type="Pfam" id="PF03466">
    <property type="entry name" value="LysR_substrate"/>
    <property type="match status" value="1"/>
</dbReference>
<dbReference type="Gene3D" id="1.10.10.10">
    <property type="entry name" value="Winged helix-like DNA-binding domain superfamily/Winged helix DNA-binding domain"/>
    <property type="match status" value="1"/>
</dbReference>
<dbReference type="FunFam" id="1.10.10.10:FF:000001">
    <property type="entry name" value="LysR family transcriptional regulator"/>
    <property type="match status" value="1"/>
</dbReference>
<evidence type="ECO:0000256" key="2">
    <source>
        <dbReference type="ARBA" id="ARBA00023015"/>
    </source>
</evidence>
<dbReference type="InterPro" id="IPR036390">
    <property type="entry name" value="WH_DNA-bd_sf"/>
</dbReference>
<keyword evidence="4" id="KW-0804">Transcription</keyword>
<dbReference type="InterPro" id="IPR005119">
    <property type="entry name" value="LysR_subst-bd"/>
</dbReference>
<name>A0A8J4EPS4_9ACTN</name>